<reference evidence="1 2" key="1">
    <citation type="submission" date="2020-04" db="EMBL/GenBank/DDBJ databases">
        <title>Molecular characterization of pseudomonads from Agaricus bisporus reveal novel blotch 2 pathogens in Western Europe.</title>
        <authorList>
            <person name="Taparia T."/>
            <person name="Krijger M."/>
            <person name="Haynes E."/>
            <person name="Elpinstone J.G."/>
            <person name="Noble R."/>
            <person name="Van Der Wolf J."/>
        </authorList>
    </citation>
    <scope>NUCLEOTIDE SEQUENCE [LARGE SCALE GENOMIC DNA]</scope>
    <source>
        <strain evidence="1 2">F1001</strain>
    </source>
</reference>
<dbReference type="PROSITE" id="PS51257">
    <property type="entry name" value="PROKAR_LIPOPROTEIN"/>
    <property type="match status" value="1"/>
</dbReference>
<evidence type="ECO:0000313" key="1">
    <source>
        <dbReference type="EMBL" id="NWB47703.1"/>
    </source>
</evidence>
<gene>
    <name evidence="1" type="ORF">HX829_14510</name>
</gene>
<organism evidence="1 2">
    <name type="scientific">Pseudomonas gingeri</name>
    <dbReference type="NCBI Taxonomy" id="117681"/>
    <lineage>
        <taxon>Bacteria</taxon>
        <taxon>Pseudomonadati</taxon>
        <taxon>Pseudomonadota</taxon>
        <taxon>Gammaproteobacteria</taxon>
        <taxon>Pseudomonadales</taxon>
        <taxon>Pseudomonadaceae</taxon>
        <taxon>Pseudomonas</taxon>
    </lineage>
</organism>
<protein>
    <submittedName>
        <fullName evidence="1">Peptidase C39 family protein</fullName>
    </submittedName>
</protein>
<evidence type="ECO:0000313" key="2">
    <source>
        <dbReference type="Proteomes" id="UP000582981"/>
    </source>
</evidence>
<comment type="caution">
    <text evidence="1">The sequence shown here is derived from an EMBL/GenBank/DDBJ whole genome shotgun (WGS) entry which is preliminary data.</text>
</comment>
<proteinExistence type="predicted"/>
<accession>A0A7Y7WE32</accession>
<dbReference type="Proteomes" id="UP000582981">
    <property type="component" value="Unassembled WGS sequence"/>
</dbReference>
<sequence>MFKGSTSLRTVPGRRLWLMGALLLGLGGCAGGGVSPDVRQLPERVELNAVPFFRGEAYQSGTMALATMLSQQSVSVTPGLLEKPLKLPGAEDGLERNMQVLAREYGMVVYPLDPELSALLAQVAAGYPVLVRFNEGRVWSTPRYGVLVGYNRTKQTVLLRAGMSRRLPMKFSAFASAWKGAGSWAVLIQAPTQLPAQVDRQRWLKAANDLAQAGQEQAAAQATKALAGH</sequence>
<dbReference type="AlphaFoldDB" id="A0A7Y7WE32"/>
<name>A0A7Y7WE32_9PSED</name>
<dbReference type="EMBL" id="JACAPU010000015">
    <property type="protein sequence ID" value="NWB47703.1"/>
    <property type="molecule type" value="Genomic_DNA"/>
</dbReference>